<protein>
    <recommendedName>
        <fullName evidence="7">Non-homologous end-joining factor 1</fullName>
    </recommendedName>
</protein>
<dbReference type="AlphaFoldDB" id="A0A9Y4KG34"/>
<dbReference type="InterPro" id="IPR015381">
    <property type="entry name" value="XLF-like_N"/>
</dbReference>
<dbReference type="RefSeq" id="XP_008293074.1">
    <property type="nucleotide sequence ID" value="XM_008294852.1"/>
</dbReference>
<evidence type="ECO:0000256" key="3">
    <source>
        <dbReference type="ARBA" id="ARBA00023125"/>
    </source>
</evidence>
<evidence type="ECO:0000256" key="5">
    <source>
        <dbReference type="ARBA" id="ARBA00023242"/>
    </source>
</evidence>
<name>A0A9Y4KG34_9TELE</name>
<dbReference type="Pfam" id="PF21928">
    <property type="entry name" value="XLF_CC"/>
    <property type="match status" value="1"/>
</dbReference>
<proteinExistence type="inferred from homology"/>
<dbReference type="PANTHER" id="PTHR32235">
    <property type="entry name" value="NON-HOMOLOGOUS END-JOINING FACTOR 1"/>
    <property type="match status" value="1"/>
</dbReference>
<dbReference type="GO" id="GO:0006303">
    <property type="term" value="P:double-strand break repair via nonhomologous end joining"/>
    <property type="evidence" value="ECO:0007669"/>
    <property type="project" value="TreeGrafter"/>
</dbReference>
<comment type="subcellular location">
    <subcellularLocation>
        <location evidence="1">Nucleus</location>
    </subcellularLocation>
</comment>
<dbReference type="CDD" id="cd22285">
    <property type="entry name" value="HD_XLF_N"/>
    <property type="match status" value="1"/>
</dbReference>
<keyword evidence="2" id="KW-0227">DNA damage</keyword>
<accession>A0A9Y4KG34</accession>
<dbReference type="PANTHER" id="PTHR32235:SF1">
    <property type="entry name" value="NON-HOMOLOGOUS END-JOINING FACTOR 1"/>
    <property type="match status" value="1"/>
</dbReference>
<dbReference type="Gene3D" id="1.10.287.450">
    <property type="entry name" value="Helix hairpin bin"/>
    <property type="match status" value="1"/>
</dbReference>
<sequence>MEASGAPAEDVLLQRPWLPVSISGCRLLNKSWFGDTAYRLLLTDMQSVWEERMDAADIQNRAQELNRRLRAPVQAFFSHLCEVVEPSLSGAAGRAGREAQISLNRQDDGGVSVRLKSELAGLPFYWEFRCTPAPVALVCAQLVRPLLVMSRLLQRQVDQLGGLLVRKDAEIQDYRENGATLSRERLQTDAFVEQTYRDDLVAKTLPLLCSEQHDALGFDKDDIFVYLDTVTTG</sequence>
<dbReference type="CTD" id="79840"/>
<dbReference type="FunFam" id="1.10.287.450:FF:000003">
    <property type="entry name" value="Non-homologous end-joining factor 1"/>
    <property type="match status" value="1"/>
</dbReference>
<evidence type="ECO:0000256" key="2">
    <source>
        <dbReference type="ARBA" id="ARBA00022763"/>
    </source>
</evidence>
<keyword evidence="5" id="KW-0539">Nucleus</keyword>
<dbReference type="InterPro" id="IPR053829">
    <property type="entry name" value="XLF-like_CC"/>
</dbReference>
<evidence type="ECO:0000313" key="11">
    <source>
        <dbReference type="RefSeq" id="XP_008293074.1"/>
    </source>
</evidence>
<organism evidence="10 11">
    <name type="scientific">Stegastes partitus</name>
    <name type="common">bicolor damselfish</name>
    <dbReference type="NCBI Taxonomy" id="144197"/>
    <lineage>
        <taxon>Eukaryota</taxon>
        <taxon>Metazoa</taxon>
        <taxon>Chordata</taxon>
        <taxon>Craniata</taxon>
        <taxon>Vertebrata</taxon>
        <taxon>Euteleostomi</taxon>
        <taxon>Actinopterygii</taxon>
        <taxon>Neopterygii</taxon>
        <taxon>Teleostei</taxon>
        <taxon>Neoteleostei</taxon>
        <taxon>Acanthomorphata</taxon>
        <taxon>Ovalentaria</taxon>
        <taxon>Pomacentridae</taxon>
        <taxon>Stegastes</taxon>
    </lineage>
</organism>
<evidence type="ECO:0000256" key="7">
    <source>
        <dbReference type="ARBA" id="ARBA00044529"/>
    </source>
</evidence>
<dbReference type="GeneID" id="103366976"/>
<evidence type="ECO:0000256" key="6">
    <source>
        <dbReference type="ARBA" id="ARBA00025747"/>
    </source>
</evidence>
<evidence type="ECO:0000259" key="8">
    <source>
        <dbReference type="Pfam" id="PF09302"/>
    </source>
</evidence>
<dbReference type="Gene3D" id="2.170.210.10">
    <property type="entry name" value="DNA double-strand break repair and VJ recombination XRCC4, N-terminal"/>
    <property type="match status" value="1"/>
</dbReference>
<evidence type="ECO:0000259" key="9">
    <source>
        <dbReference type="Pfam" id="PF21928"/>
    </source>
</evidence>
<feature type="domain" description="XLF-like N-terminal" evidence="8">
    <location>
        <begin position="16"/>
        <end position="131"/>
    </location>
</feature>
<gene>
    <name evidence="11" type="primary">nhej1</name>
</gene>
<dbReference type="Proteomes" id="UP000694891">
    <property type="component" value="Unplaced"/>
</dbReference>
<comment type="similarity">
    <text evidence="6">Belongs to the XRCC4-XLF family. XLF subfamily.</text>
</comment>
<dbReference type="FunFam" id="2.170.210.10:FF:000001">
    <property type="entry name" value="Non-homologous end-joining factor 1"/>
    <property type="match status" value="1"/>
</dbReference>
<dbReference type="InterPro" id="IPR038051">
    <property type="entry name" value="XRCC4-like_N_sf"/>
</dbReference>
<evidence type="ECO:0000313" key="10">
    <source>
        <dbReference type="Proteomes" id="UP000694891"/>
    </source>
</evidence>
<keyword evidence="10" id="KW-1185">Reference proteome</keyword>
<dbReference type="GO" id="GO:0045027">
    <property type="term" value="F:DNA end binding"/>
    <property type="evidence" value="ECO:0007669"/>
    <property type="project" value="TreeGrafter"/>
</dbReference>
<keyword evidence="3" id="KW-0238">DNA-binding</keyword>
<reference evidence="11" key="1">
    <citation type="submission" date="2025-08" db="UniProtKB">
        <authorList>
            <consortium name="RefSeq"/>
        </authorList>
    </citation>
    <scope>IDENTIFICATION</scope>
</reference>
<feature type="domain" description="XLF-like coiled-coil region" evidence="9">
    <location>
        <begin position="134"/>
        <end position="182"/>
    </location>
</feature>
<dbReference type="InterPro" id="IPR052287">
    <property type="entry name" value="NHEJ_factor"/>
</dbReference>
<evidence type="ECO:0000256" key="1">
    <source>
        <dbReference type="ARBA" id="ARBA00004123"/>
    </source>
</evidence>
<evidence type="ECO:0000256" key="4">
    <source>
        <dbReference type="ARBA" id="ARBA00023204"/>
    </source>
</evidence>
<dbReference type="Pfam" id="PF09302">
    <property type="entry name" value="XLF"/>
    <property type="match status" value="1"/>
</dbReference>
<dbReference type="GO" id="GO:0032807">
    <property type="term" value="C:DNA ligase IV complex"/>
    <property type="evidence" value="ECO:0007669"/>
    <property type="project" value="TreeGrafter"/>
</dbReference>
<keyword evidence="4" id="KW-0234">DNA repair</keyword>